<organism evidence="2 3">
    <name type="scientific">Kitasatospora cystarginea</name>
    <dbReference type="NCBI Taxonomy" id="58350"/>
    <lineage>
        <taxon>Bacteria</taxon>
        <taxon>Bacillati</taxon>
        <taxon>Actinomycetota</taxon>
        <taxon>Actinomycetes</taxon>
        <taxon>Kitasatosporales</taxon>
        <taxon>Streptomycetaceae</taxon>
        <taxon>Kitasatospora</taxon>
    </lineage>
</organism>
<protein>
    <submittedName>
        <fullName evidence="2">Alpha/beta hydrolase</fullName>
    </submittedName>
</protein>
<gene>
    <name evidence="2" type="ORF">GCM10010430_05650</name>
</gene>
<dbReference type="InterPro" id="IPR050266">
    <property type="entry name" value="AB_hydrolase_sf"/>
</dbReference>
<dbReference type="Proteomes" id="UP001500305">
    <property type="component" value="Unassembled WGS sequence"/>
</dbReference>
<dbReference type="PANTHER" id="PTHR43798:SF33">
    <property type="entry name" value="HYDROLASE, PUTATIVE (AFU_ORTHOLOGUE AFUA_2G14860)-RELATED"/>
    <property type="match status" value="1"/>
</dbReference>
<dbReference type="EMBL" id="BAAATR010000002">
    <property type="protein sequence ID" value="GAA2228753.1"/>
    <property type="molecule type" value="Genomic_DNA"/>
</dbReference>
<dbReference type="InterPro" id="IPR029058">
    <property type="entry name" value="AB_hydrolase_fold"/>
</dbReference>
<evidence type="ECO:0000313" key="3">
    <source>
        <dbReference type="Proteomes" id="UP001500305"/>
    </source>
</evidence>
<dbReference type="PANTHER" id="PTHR43798">
    <property type="entry name" value="MONOACYLGLYCEROL LIPASE"/>
    <property type="match status" value="1"/>
</dbReference>
<sequence>MSGGLRLAYQVSGPAGAPALLLLHALGEEASGWEGVVPAFARDWRVHALDLRGHGCSDQPGEYSFELMREDVLGFLDELGLDRVDLVGHSMGGVVAYLLAQEHGERIRRLVLEDVPPPFPREPSTPTKPEEPTVFDWAVVPAIRGQVDSPDPGWLTRMPEITVPTLVVAGGSGSHVPQDRIAELAWRLPDCRIVTLEAGHMVHNTMPEEFAEVVLEFLRPAVGAATAGR</sequence>
<dbReference type="PRINTS" id="PR00111">
    <property type="entry name" value="ABHYDROLASE"/>
</dbReference>
<dbReference type="GO" id="GO:0016787">
    <property type="term" value="F:hydrolase activity"/>
    <property type="evidence" value="ECO:0007669"/>
    <property type="project" value="UniProtKB-KW"/>
</dbReference>
<keyword evidence="3" id="KW-1185">Reference proteome</keyword>
<name>A0ABP5Q8G1_9ACTN</name>
<keyword evidence="2" id="KW-0378">Hydrolase</keyword>
<proteinExistence type="predicted"/>
<dbReference type="SUPFAM" id="SSF53474">
    <property type="entry name" value="alpha/beta-Hydrolases"/>
    <property type="match status" value="1"/>
</dbReference>
<dbReference type="Gene3D" id="3.40.50.1820">
    <property type="entry name" value="alpha/beta hydrolase"/>
    <property type="match status" value="1"/>
</dbReference>
<evidence type="ECO:0000259" key="1">
    <source>
        <dbReference type="Pfam" id="PF00561"/>
    </source>
</evidence>
<dbReference type="Pfam" id="PF00561">
    <property type="entry name" value="Abhydrolase_1"/>
    <property type="match status" value="1"/>
</dbReference>
<dbReference type="InterPro" id="IPR000073">
    <property type="entry name" value="AB_hydrolase_1"/>
</dbReference>
<reference evidence="3" key="1">
    <citation type="journal article" date="2019" name="Int. J. Syst. Evol. Microbiol.">
        <title>The Global Catalogue of Microorganisms (GCM) 10K type strain sequencing project: providing services to taxonomists for standard genome sequencing and annotation.</title>
        <authorList>
            <consortium name="The Broad Institute Genomics Platform"/>
            <consortium name="The Broad Institute Genome Sequencing Center for Infectious Disease"/>
            <person name="Wu L."/>
            <person name="Ma J."/>
        </authorList>
    </citation>
    <scope>NUCLEOTIDE SEQUENCE [LARGE SCALE GENOMIC DNA]</scope>
    <source>
        <strain evidence="3">JCM 7356</strain>
    </source>
</reference>
<feature type="domain" description="AB hydrolase-1" evidence="1">
    <location>
        <begin position="18"/>
        <end position="131"/>
    </location>
</feature>
<comment type="caution">
    <text evidence="2">The sequence shown here is derived from an EMBL/GenBank/DDBJ whole genome shotgun (WGS) entry which is preliminary data.</text>
</comment>
<evidence type="ECO:0000313" key="2">
    <source>
        <dbReference type="EMBL" id="GAA2228753.1"/>
    </source>
</evidence>
<accession>A0ABP5Q8G1</accession>